<feature type="domain" description="Glycosyl hydrolase family 36 N-terminal" evidence="9">
    <location>
        <begin position="29"/>
        <end position="263"/>
    </location>
</feature>
<dbReference type="PIRSF" id="PIRSF005536">
    <property type="entry name" value="Agal"/>
    <property type="match status" value="1"/>
</dbReference>
<accession>A0A9D1G157</accession>
<dbReference type="EMBL" id="DVJN01000199">
    <property type="protein sequence ID" value="HIS93408.1"/>
    <property type="molecule type" value="Genomic_DNA"/>
</dbReference>
<dbReference type="PRINTS" id="PR00743">
    <property type="entry name" value="GLHYDRLASE36"/>
</dbReference>
<evidence type="ECO:0000256" key="3">
    <source>
        <dbReference type="ARBA" id="ARBA00022801"/>
    </source>
</evidence>
<feature type="active site" description="Proton donor" evidence="6">
    <location>
        <position position="527"/>
    </location>
</feature>
<comment type="similarity">
    <text evidence="5">Belongs to the glycosyl hydrolase.</text>
</comment>
<feature type="binding site" evidence="7">
    <location>
        <begin position="455"/>
        <end position="459"/>
    </location>
    <ligand>
        <name>substrate</name>
    </ligand>
</feature>
<feature type="binding site" evidence="7">
    <location>
        <position position="505"/>
    </location>
    <ligand>
        <name>substrate</name>
    </ligand>
</feature>
<dbReference type="InterPro" id="IPR038417">
    <property type="entry name" value="Alpga-gal_N_sf"/>
</dbReference>
<dbReference type="Pfam" id="PF02065">
    <property type="entry name" value="Melibiase"/>
    <property type="match status" value="1"/>
</dbReference>
<dbReference type="InterPro" id="IPR017853">
    <property type="entry name" value="GH"/>
</dbReference>
<sequence length="712" mass="80993">MITFDARRRMFHIQTAEMSYLCSIGQDNRLVHRYWGSRLKDTEDLGELSQDWPVQDAGCSDHGYIPVPLEYRAQEPHTFDEPAVRVRFADGVTGARLVYKAHRLEENSLTITLAEETYPLEVELRYALYGDLPILSRSARFYNGGAGEIVLEKMASATVCLPDEPFWRLTHFAGRWGREYQRQETRLSQGKMVLENNRGLCAAHQLTPFFALDARGEATQTQGEVYYGALCWSGDFKITCERNDRGMLAVTAGVGETDTAWVLHERESFSTPQLLLGYSGRGFERMSETLYDLQYDYLCPRGKIDLERPVLYNSWYPYEFSLTEGNLLGLMERAAALGVELFVVDDGWMPGRTNDRAGLGDWVADPRRFPRGLSPLAERCHQLGMGFGLWIEPEMVNPDSALFREHPDWVLGETTRPRTLARNQYVLNFARDDVRDYAIACIDRLIDEYRLDYLKWDMNRYIGETGWPGAPAEKRAELRIRYIRNVYAVWEHMNRKYPHVLYENCAGGGGRTDFGMAAYADRINRSDNADPVDVLLLHEGFATLFLPKMAGGAGNISPSPNGMNGRVTPLDFRMKVGMMGSLSIGINLLQAPEGELEALKKCVAKFKRLRADLQNSYVYVIASLREGPYAVFQYVNRARTAFTVFAFGHGLHFRDAVPRLRLRGLRPEATYIRERDGLRARGDALMNGGIHVALHGDYEAVVDTYRMEETKN</sequence>
<reference evidence="10" key="2">
    <citation type="journal article" date="2021" name="PeerJ">
        <title>Extensive microbial diversity within the chicken gut microbiome revealed by metagenomics and culture.</title>
        <authorList>
            <person name="Gilroy R."/>
            <person name="Ravi A."/>
            <person name="Getino M."/>
            <person name="Pursley I."/>
            <person name="Horton D.L."/>
            <person name="Alikhan N.F."/>
            <person name="Baker D."/>
            <person name="Gharbi K."/>
            <person name="Hall N."/>
            <person name="Watson M."/>
            <person name="Adriaenssens E.M."/>
            <person name="Foster-Nyarko E."/>
            <person name="Jarju S."/>
            <person name="Secka A."/>
            <person name="Antonio M."/>
            <person name="Oren A."/>
            <person name="Chaudhuri R.R."/>
            <person name="La Ragione R."/>
            <person name="Hildebrand F."/>
            <person name="Pallen M.J."/>
        </authorList>
    </citation>
    <scope>NUCLEOTIDE SEQUENCE</scope>
    <source>
        <strain evidence="10">13766</strain>
    </source>
</reference>
<name>A0A9D1G157_9FIRM</name>
<dbReference type="PANTHER" id="PTHR43053:SF3">
    <property type="entry name" value="ALPHA-GALACTOSIDASE C-RELATED"/>
    <property type="match status" value="1"/>
</dbReference>
<dbReference type="Proteomes" id="UP000824140">
    <property type="component" value="Unassembled WGS sequence"/>
</dbReference>
<dbReference type="InterPro" id="IPR031704">
    <property type="entry name" value="Glyco_hydro_36_N"/>
</dbReference>
<protein>
    <recommendedName>
        <fullName evidence="2 5">Alpha-galactosidase</fullName>
        <ecNumber evidence="2 5">3.2.1.22</ecNumber>
    </recommendedName>
</protein>
<keyword evidence="4 5" id="KW-0326">Glycosidase</keyword>
<dbReference type="GO" id="GO:0004557">
    <property type="term" value="F:alpha-galactosidase activity"/>
    <property type="evidence" value="ECO:0007669"/>
    <property type="project" value="UniProtKB-UniRule"/>
</dbReference>
<evidence type="ECO:0000256" key="5">
    <source>
        <dbReference type="PIRNR" id="PIRNR005536"/>
    </source>
</evidence>
<comment type="catalytic activity">
    <reaction evidence="1 5">
        <text>Hydrolysis of terminal, non-reducing alpha-D-galactose residues in alpha-D-galactosides, including galactose oligosaccharides, galactomannans and galactolipids.</text>
        <dbReference type="EC" id="3.2.1.22"/>
    </reaction>
</comment>
<dbReference type="InterPro" id="IPR013785">
    <property type="entry name" value="Aldolase_TIM"/>
</dbReference>
<dbReference type="CDD" id="cd14791">
    <property type="entry name" value="GH36"/>
    <property type="match status" value="1"/>
</dbReference>
<dbReference type="Gene3D" id="3.20.20.70">
    <property type="entry name" value="Aldolase class I"/>
    <property type="match status" value="1"/>
</dbReference>
<keyword evidence="3 5" id="KW-0378">Hydrolase</keyword>
<dbReference type="InterPro" id="IPR050985">
    <property type="entry name" value="Alpha-glycosidase_related"/>
</dbReference>
<evidence type="ECO:0000256" key="1">
    <source>
        <dbReference type="ARBA" id="ARBA00001255"/>
    </source>
</evidence>
<organism evidence="10 11">
    <name type="scientific">Candidatus Alectryocaccomicrobium excrementavium</name>
    <dbReference type="NCBI Taxonomy" id="2840668"/>
    <lineage>
        <taxon>Bacteria</taxon>
        <taxon>Bacillati</taxon>
        <taxon>Bacillota</taxon>
        <taxon>Clostridia</taxon>
        <taxon>Candidatus Alectryocaccomicrobium</taxon>
    </lineage>
</organism>
<dbReference type="Pfam" id="PF16875">
    <property type="entry name" value="Glyco_hydro_36N"/>
    <property type="match status" value="1"/>
</dbReference>
<dbReference type="FunFam" id="3.20.20.70:FF:000118">
    <property type="entry name" value="Alpha-galactosidase"/>
    <property type="match status" value="1"/>
</dbReference>
<dbReference type="AlphaFoldDB" id="A0A9D1G157"/>
<gene>
    <name evidence="10" type="ORF">IAA84_10365</name>
</gene>
<dbReference type="GO" id="GO:0016052">
    <property type="term" value="P:carbohydrate catabolic process"/>
    <property type="evidence" value="ECO:0007669"/>
    <property type="project" value="InterPro"/>
</dbReference>
<dbReference type="Gene3D" id="2.70.98.60">
    <property type="entry name" value="alpha-galactosidase from lactobacil brevis"/>
    <property type="match status" value="1"/>
</dbReference>
<dbReference type="Gene3D" id="2.60.40.1180">
    <property type="entry name" value="Golgi alpha-mannosidase II"/>
    <property type="match status" value="1"/>
</dbReference>
<evidence type="ECO:0000313" key="10">
    <source>
        <dbReference type="EMBL" id="HIS93408.1"/>
    </source>
</evidence>
<dbReference type="InterPro" id="IPR002252">
    <property type="entry name" value="Glyco_hydro_36"/>
</dbReference>
<dbReference type="PANTHER" id="PTHR43053">
    <property type="entry name" value="GLYCOSIDASE FAMILY 31"/>
    <property type="match status" value="1"/>
</dbReference>
<feature type="domain" description="Glycosyl hydrolase family 36 C-terminal" evidence="8">
    <location>
        <begin position="630"/>
        <end position="702"/>
    </location>
</feature>
<feature type="binding site" evidence="7">
    <location>
        <position position="176"/>
    </location>
    <ligand>
        <name>substrate</name>
    </ligand>
</feature>
<evidence type="ECO:0000256" key="7">
    <source>
        <dbReference type="PIRSR" id="PIRSR005536-2"/>
    </source>
</evidence>
<feature type="binding site" evidence="7">
    <location>
        <position position="527"/>
    </location>
    <ligand>
        <name>substrate</name>
    </ligand>
</feature>
<dbReference type="InterPro" id="IPR031705">
    <property type="entry name" value="Glyco_hydro_36_C"/>
</dbReference>
<evidence type="ECO:0000256" key="2">
    <source>
        <dbReference type="ARBA" id="ARBA00012755"/>
    </source>
</evidence>
<feature type="binding site" evidence="7">
    <location>
        <begin position="345"/>
        <end position="346"/>
    </location>
    <ligand>
        <name>substrate</name>
    </ligand>
</feature>
<reference evidence="10" key="1">
    <citation type="submission" date="2020-10" db="EMBL/GenBank/DDBJ databases">
        <authorList>
            <person name="Gilroy R."/>
        </authorList>
    </citation>
    <scope>NUCLEOTIDE SEQUENCE</scope>
    <source>
        <strain evidence="10">13766</strain>
    </source>
</reference>
<comment type="caution">
    <text evidence="10">The sequence shown here is derived from an EMBL/GenBank/DDBJ whole genome shotgun (WGS) entry which is preliminary data.</text>
</comment>
<dbReference type="InterPro" id="IPR013780">
    <property type="entry name" value="Glyco_hydro_b"/>
</dbReference>
<evidence type="ECO:0000313" key="11">
    <source>
        <dbReference type="Proteomes" id="UP000824140"/>
    </source>
</evidence>
<evidence type="ECO:0000259" key="8">
    <source>
        <dbReference type="Pfam" id="PF16874"/>
    </source>
</evidence>
<dbReference type="SUPFAM" id="SSF51445">
    <property type="entry name" value="(Trans)glycosidases"/>
    <property type="match status" value="1"/>
</dbReference>
<dbReference type="EC" id="3.2.1.22" evidence="2 5"/>
<dbReference type="Pfam" id="PF16874">
    <property type="entry name" value="Glyco_hydro_36C"/>
    <property type="match status" value="1"/>
</dbReference>
<evidence type="ECO:0000259" key="9">
    <source>
        <dbReference type="Pfam" id="PF16875"/>
    </source>
</evidence>
<feature type="active site" description="Nucleophile" evidence="6">
    <location>
        <position position="457"/>
    </location>
</feature>
<evidence type="ECO:0000256" key="6">
    <source>
        <dbReference type="PIRSR" id="PIRSR005536-1"/>
    </source>
</evidence>
<proteinExistence type="inferred from homology"/>
<feature type="binding site" evidence="7">
    <location>
        <position position="422"/>
    </location>
    <ligand>
        <name>substrate</name>
    </ligand>
</feature>
<evidence type="ECO:0000256" key="4">
    <source>
        <dbReference type="ARBA" id="ARBA00023295"/>
    </source>
</evidence>